<comment type="caution">
    <text evidence="2">The sequence shown here is derived from an EMBL/GenBank/DDBJ whole genome shotgun (WGS) entry which is preliminary data.</text>
</comment>
<protein>
    <submittedName>
        <fullName evidence="2">Uncharacterized protein</fullName>
    </submittedName>
</protein>
<name>A0ABU1PT96_9PSEU</name>
<sequence length="45" mass="5249">MSVHDRSTYMLHHHGSDSPNIRARHLREPHLLAVTRRVEARPPIT</sequence>
<accession>A0ABU1PT96</accession>
<reference evidence="2 3" key="1">
    <citation type="submission" date="2023-07" db="EMBL/GenBank/DDBJ databases">
        <title>Sequencing the genomes of 1000 actinobacteria strains.</title>
        <authorList>
            <person name="Klenk H.-P."/>
        </authorList>
    </citation>
    <scope>NUCLEOTIDE SEQUENCE [LARGE SCALE GENOMIC DNA]</scope>
    <source>
        <strain evidence="2 3">DSM 43749</strain>
    </source>
</reference>
<evidence type="ECO:0000313" key="3">
    <source>
        <dbReference type="Proteomes" id="UP001268819"/>
    </source>
</evidence>
<gene>
    <name evidence="2" type="ORF">J2S66_002060</name>
</gene>
<evidence type="ECO:0000256" key="1">
    <source>
        <dbReference type="SAM" id="MobiDB-lite"/>
    </source>
</evidence>
<proteinExistence type="predicted"/>
<dbReference type="EMBL" id="JAVDSG010000001">
    <property type="protein sequence ID" value="MDR6593676.1"/>
    <property type="molecule type" value="Genomic_DNA"/>
</dbReference>
<feature type="region of interest" description="Disordered" evidence="1">
    <location>
        <begin position="1"/>
        <end position="24"/>
    </location>
</feature>
<keyword evidence="3" id="KW-1185">Reference proteome</keyword>
<organism evidence="2 3">
    <name type="scientific">Saccharothrix longispora</name>
    <dbReference type="NCBI Taxonomy" id="33920"/>
    <lineage>
        <taxon>Bacteria</taxon>
        <taxon>Bacillati</taxon>
        <taxon>Actinomycetota</taxon>
        <taxon>Actinomycetes</taxon>
        <taxon>Pseudonocardiales</taxon>
        <taxon>Pseudonocardiaceae</taxon>
        <taxon>Saccharothrix</taxon>
    </lineage>
</organism>
<dbReference type="RefSeq" id="WP_310306589.1">
    <property type="nucleotide sequence ID" value="NZ_BAAAXB010000001.1"/>
</dbReference>
<dbReference type="Proteomes" id="UP001268819">
    <property type="component" value="Unassembled WGS sequence"/>
</dbReference>
<evidence type="ECO:0000313" key="2">
    <source>
        <dbReference type="EMBL" id="MDR6593676.1"/>
    </source>
</evidence>